<proteinExistence type="predicted"/>
<dbReference type="PANTHER" id="PTHR46401:SF8">
    <property type="entry name" value="BLL6006 PROTEIN"/>
    <property type="match status" value="1"/>
</dbReference>
<evidence type="ECO:0000313" key="4">
    <source>
        <dbReference type="Proteomes" id="UP001163624"/>
    </source>
</evidence>
<evidence type="ECO:0000259" key="2">
    <source>
        <dbReference type="Pfam" id="PF00534"/>
    </source>
</evidence>
<dbReference type="RefSeq" id="WP_254476793.1">
    <property type="nucleotide sequence ID" value="NZ_CP113432.1"/>
</dbReference>
<dbReference type="Proteomes" id="UP001163624">
    <property type="component" value="Chromosome"/>
</dbReference>
<feature type="compositionally biased region" description="Low complexity" evidence="1">
    <location>
        <begin position="143"/>
        <end position="154"/>
    </location>
</feature>
<dbReference type="CDD" id="cd03809">
    <property type="entry name" value="GT4_MtfB-like"/>
    <property type="match status" value="1"/>
</dbReference>
<dbReference type="EMBL" id="CP113432">
    <property type="protein sequence ID" value="WAI49299.1"/>
    <property type="molecule type" value="Genomic_DNA"/>
</dbReference>
<feature type="region of interest" description="Disordered" evidence="1">
    <location>
        <begin position="143"/>
        <end position="162"/>
    </location>
</feature>
<sequence>MNTIWIDITTLLAWKRPAVGIVRVEAECVRYALTHTEHPVRFCAFDQLNGYREIGADQVKSCLDSLGKPSADASPSVPVHFVKPRLSTEERLKQLLRKLLCWLPEQPRARLFLILRNRRHHFQELLQGMRHIKSAIKQLLRPVQAAPTQPPQQTNSARGTPPFARSDIYISLGLDWDDKDLAYLHALKRKLDLKILLCCHDVIPVKLPHLCVESVSAMFSRYFANVAWNADKIVCVSRCSERDLLSMLDTLGTPIPKTVVINHGSELPPALEAPEDTIGVPYILYVSTIERRKNHETLYRAYTRLLDRGEKNLPKLIFVGMHGWGIDGLLADLKLDPRTQGLIEIRGHVNDAELASLYKNALFTVYPSLYEGWGLPVAESLAYGKFCLASNAASIPEVGGELVDYVDPWDIPAWEDRLGYYFANPNEIRRREQLIADSYKAKPWSVTASEILTAAASLSPSGEVSEKSPTAETHLR</sequence>
<organism evidence="3 4">
    <name type="scientific">Pseudomonas triclosanedens</name>
    <dbReference type="NCBI Taxonomy" id="2961893"/>
    <lineage>
        <taxon>Bacteria</taxon>
        <taxon>Pseudomonadati</taxon>
        <taxon>Pseudomonadota</taxon>
        <taxon>Gammaproteobacteria</taxon>
        <taxon>Pseudomonadales</taxon>
        <taxon>Pseudomonadaceae</taxon>
        <taxon>Pseudomonas</taxon>
    </lineage>
</organism>
<accession>A0ABY6ZZJ9</accession>
<dbReference type="InterPro" id="IPR001296">
    <property type="entry name" value="Glyco_trans_1"/>
</dbReference>
<dbReference type="SUPFAM" id="SSF53756">
    <property type="entry name" value="UDP-Glycosyltransferase/glycogen phosphorylase"/>
    <property type="match status" value="1"/>
</dbReference>
<evidence type="ECO:0000256" key="1">
    <source>
        <dbReference type="SAM" id="MobiDB-lite"/>
    </source>
</evidence>
<gene>
    <name evidence="3" type="ORF">OU419_26760</name>
</gene>
<feature type="domain" description="Glycosyl transferase family 1" evidence="2">
    <location>
        <begin position="281"/>
        <end position="429"/>
    </location>
</feature>
<protein>
    <submittedName>
        <fullName evidence="3">Glycosyltransferase family 1 protein</fullName>
    </submittedName>
</protein>
<name>A0ABY6ZZJ9_9PSED</name>
<reference evidence="3" key="1">
    <citation type="submission" date="2022-11" db="EMBL/GenBank/DDBJ databases">
        <title>Pseudomonas triclosanedens sp. nov., a triclosan degrader isolated from activated sludge.</title>
        <authorList>
            <person name="Yin Y."/>
            <person name="Lu Z."/>
        </authorList>
    </citation>
    <scope>NUCLEOTIDE SEQUENCE</scope>
    <source>
        <strain evidence="3">ZM23</strain>
    </source>
</reference>
<dbReference type="Gene3D" id="3.40.50.2000">
    <property type="entry name" value="Glycogen Phosphorylase B"/>
    <property type="match status" value="1"/>
</dbReference>
<keyword evidence="4" id="KW-1185">Reference proteome</keyword>
<dbReference type="PANTHER" id="PTHR46401">
    <property type="entry name" value="GLYCOSYLTRANSFERASE WBBK-RELATED"/>
    <property type="match status" value="1"/>
</dbReference>
<dbReference type="Pfam" id="PF00534">
    <property type="entry name" value="Glycos_transf_1"/>
    <property type="match status" value="1"/>
</dbReference>
<evidence type="ECO:0000313" key="3">
    <source>
        <dbReference type="EMBL" id="WAI49299.1"/>
    </source>
</evidence>